<evidence type="ECO:0000313" key="6">
    <source>
        <dbReference type="EMBL" id="NHQ75334.1"/>
    </source>
</evidence>
<dbReference type="InterPro" id="IPR001647">
    <property type="entry name" value="HTH_TetR"/>
</dbReference>
<evidence type="ECO:0000256" key="3">
    <source>
        <dbReference type="ARBA" id="ARBA00023163"/>
    </source>
</evidence>
<keyword evidence="1" id="KW-0805">Transcription regulation</keyword>
<dbReference type="InterPro" id="IPR036271">
    <property type="entry name" value="Tet_transcr_reg_TetR-rel_C_sf"/>
</dbReference>
<dbReference type="Proteomes" id="UP000639775">
    <property type="component" value="Unassembled WGS sequence"/>
</dbReference>
<proteinExistence type="predicted"/>
<organism evidence="6 7">
    <name type="scientific">Roseovarius gahaiensis</name>
    <dbReference type="NCBI Taxonomy" id="2716691"/>
    <lineage>
        <taxon>Bacteria</taxon>
        <taxon>Pseudomonadati</taxon>
        <taxon>Pseudomonadota</taxon>
        <taxon>Alphaproteobacteria</taxon>
        <taxon>Rhodobacterales</taxon>
        <taxon>Roseobacteraceae</taxon>
        <taxon>Roseovarius</taxon>
    </lineage>
</organism>
<dbReference type="Pfam" id="PF00440">
    <property type="entry name" value="TetR_N"/>
    <property type="match status" value="1"/>
</dbReference>
<dbReference type="PROSITE" id="PS50977">
    <property type="entry name" value="HTH_TETR_2"/>
    <property type="match status" value="1"/>
</dbReference>
<dbReference type="PANTHER" id="PTHR30055">
    <property type="entry name" value="HTH-TYPE TRANSCRIPTIONAL REGULATOR RUTR"/>
    <property type="match status" value="1"/>
</dbReference>
<dbReference type="RefSeq" id="WP_167198353.1">
    <property type="nucleotide sequence ID" value="NZ_JAAORB010000030.1"/>
</dbReference>
<dbReference type="AlphaFoldDB" id="A0A967EKZ2"/>
<dbReference type="InterPro" id="IPR009057">
    <property type="entry name" value="Homeodomain-like_sf"/>
</dbReference>
<comment type="caution">
    <text evidence="6">The sequence shown here is derived from an EMBL/GenBank/DDBJ whole genome shotgun (WGS) entry which is preliminary data.</text>
</comment>
<dbReference type="Gene3D" id="1.10.357.10">
    <property type="entry name" value="Tetracycline Repressor, domain 2"/>
    <property type="match status" value="1"/>
</dbReference>
<keyword evidence="2 4" id="KW-0238">DNA-binding</keyword>
<reference evidence="6" key="1">
    <citation type="submission" date="2020-03" db="EMBL/GenBank/DDBJ databases">
        <title>Roseovarius gahaiensis sp. nov., isolated from Gahai Saline Lake, China.</title>
        <authorList>
            <person name="Sun X."/>
        </authorList>
    </citation>
    <scope>NUCLEOTIDE SEQUENCE</scope>
    <source>
        <strain evidence="6">GH877</strain>
    </source>
</reference>
<dbReference type="GO" id="GO:0003700">
    <property type="term" value="F:DNA-binding transcription factor activity"/>
    <property type="evidence" value="ECO:0007669"/>
    <property type="project" value="TreeGrafter"/>
</dbReference>
<evidence type="ECO:0000259" key="5">
    <source>
        <dbReference type="PROSITE" id="PS50977"/>
    </source>
</evidence>
<evidence type="ECO:0000256" key="1">
    <source>
        <dbReference type="ARBA" id="ARBA00023015"/>
    </source>
</evidence>
<keyword evidence="3" id="KW-0804">Transcription</keyword>
<dbReference type="GO" id="GO:0000976">
    <property type="term" value="F:transcription cis-regulatory region binding"/>
    <property type="evidence" value="ECO:0007669"/>
    <property type="project" value="TreeGrafter"/>
</dbReference>
<evidence type="ECO:0000256" key="4">
    <source>
        <dbReference type="PROSITE-ProRule" id="PRU00335"/>
    </source>
</evidence>
<gene>
    <name evidence="6" type="ORF">HAT86_12820</name>
</gene>
<dbReference type="InterPro" id="IPR050109">
    <property type="entry name" value="HTH-type_TetR-like_transc_reg"/>
</dbReference>
<sequence>MSEHRKCAQDRKAEIAETTLRLLTTIPVEALSTSRIAKEIGITQAAIFRHFPTKDALWLAVLETAEARAIARWDQALATQKPPLARLRALLQAQLLLIAETPAIPVLIFNAGRITAETTIRPVHLRVLAGLRQRVVEQLHAAAAAHQIASPSPEDSGDLFLGLLQGTVFRWRMSECRFDLVTEGMRLVDIQIGLITGHSQGDKQ</sequence>
<dbReference type="SUPFAM" id="SSF46689">
    <property type="entry name" value="Homeodomain-like"/>
    <property type="match status" value="1"/>
</dbReference>
<feature type="DNA-binding region" description="H-T-H motif" evidence="4">
    <location>
        <begin position="32"/>
        <end position="51"/>
    </location>
</feature>
<keyword evidence="7" id="KW-1185">Reference proteome</keyword>
<protein>
    <submittedName>
        <fullName evidence="6">TetR/AcrR family transcriptional regulator</fullName>
    </submittedName>
</protein>
<accession>A0A967EKZ2</accession>
<evidence type="ECO:0000256" key="2">
    <source>
        <dbReference type="ARBA" id="ARBA00023125"/>
    </source>
</evidence>
<name>A0A967EKZ2_9RHOB</name>
<evidence type="ECO:0000313" key="7">
    <source>
        <dbReference type="Proteomes" id="UP000639775"/>
    </source>
</evidence>
<dbReference type="PANTHER" id="PTHR30055:SF234">
    <property type="entry name" value="HTH-TYPE TRANSCRIPTIONAL REGULATOR BETI"/>
    <property type="match status" value="1"/>
</dbReference>
<feature type="domain" description="HTH tetR-type" evidence="5">
    <location>
        <begin position="9"/>
        <end position="69"/>
    </location>
</feature>
<dbReference type="EMBL" id="JAAORB010000030">
    <property type="protein sequence ID" value="NHQ75334.1"/>
    <property type="molecule type" value="Genomic_DNA"/>
</dbReference>
<dbReference type="SUPFAM" id="SSF48498">
    <property type="entry name" value="Tetracyclin repressor-like, C-terminal domain"/>
    <property type="match status" value="1"/>
</dbReference>